<dbReference type="AlphaFoldDB" id="A0A923M4G1"/>
<gene>
    <name evidence="4" type="ORF">H8R02_02025</name>
</gene>
<evidence type="ECO:0000313" key="4">
    <source>
        <dbReference type="EMBL" id="MBC5763210.1"/>
    </source>
</evidence>
<dbReference type="GO" id="GO:0070402">
    <property type="term" value="F:NADPH binding"/>
    <property type="evidence" value="ECO:0007669"/>
    <property type="project" value="TreeGrafter"/>
</dbReference>
<dbReference type="InterPro" id="IPR013149">
    <property type="entry name" value="ADH-like_C"/>
</dbReference>
<dbReference type="Pfam" id="PF08240">
    <property type="entry name" value="ADH_N"/>
    <property type="match status" value="1"/>
</dbReference>
<dbReference type="PANTHER" id="PTHR48106">
    <property type="entry name" value="QUINONE OXIDOREDUCTASE PIG3-RELATED"/>
    <property type="match status" value="1"/>
</dbReference>
<feature type="domain" description="Enoyl reductase (ER)" evidence="3">
    <location>
        <begin position="12"/>
        <end position="323"/>
    </location>
</feature>
<dbReference type="InterPro" id="IPR036291">
    <property type="entry name" value="NAD(P)-bd_dom_sf"/>
</dbReference>
<dbReference type="Pfam" id="PF00107">
    <property type="entry name" value="ADH_zinc_N"/>
    <property type="match status" value="1"/>
</dbReference>
<dbReference type="SUPFAM" id="SSF50129">
    <property type="entry name" value="GroES-like"/>
    <property type="match status" value="1"/>
</dbReference>
<comment type="caution">
    <text evidence="4">The sequence shown here is derived from an EMBL/GenBank/DDBJ whole genome shotgun (WGS) entry which is preliminary data.</text>
</comment>
<dbReference type="EMBL" id="JACORU010000001">
    <property type="protein sequence ID" value="MBC5763210.1"/>
    <property type="molecule type" value="Genomic_DNA"/>
</dbReference>
<accession>A0A923M4G1</accession>
<dbReference type="InterPro" id="IPR013154">
    <property type="entry name" value="ADH-like_N"/>
</dbReference>
<dbReference type="SMART" id="SM00829">
    <property type="entry name" value="PKS_ER"/>
    <property type="match status" value="1"/>
</dbReference>
<keyword evidence="5" id="KW-1185">Reference proteome</keyword>
<dbReference type="InterPro" id="IPR020843">
    <property type="entry name" value="ER"/>
</dbReference>
<evidence type="ECO:0000313" key="5">
    <source>
        <dbReference type="Proteomes" id="UP000596827"/>
    </source>
</evidence>
<sequence>MKAAFYERTGPAHEVLQVGEVPDERPGPGEVRVKVLFSGVNPSDVKSRAGLRSSAMPFPRVIPHSDGSGVIDDVGQGVSASRIGDRVWIWNAAWGRPFGTAAEYVVLPEAQAVPIPPGVSDEAAACFGIPALTALHAVLCTGGVENKTVLVAGGAGAVGHYAVQFARRFGAAQVIATVSSEAKAALALEAGADVVVDYKRQNVLQAVHAATNDLGVDRIIEVDVAANSTLDLELVRPNGEWVVYGSGAPQVGLPFFPMIVKNLKLQFFIVYNLSAPDRARALDVMAQEAAVLKHNVAATLPLERIADAHEMVAQGKAAGNVVLAVG</sequence>
<dbReference type="CDD" id="cd08253">
    <property type="entry name" value="zeta_crystallin"/>
    <property type="match status" value="1"/>
</dbReference>
<evidence type="ECO:0000259" key="3">
    <source>
        <dbReference type="SMART" id="SM00829"/>
    </source>
</evidence>
<evidence type="ECO:0000256" key="2">
    <source>
        <dbReference type="ARBA" id="ARBA00023002"/>
    </source>
</evidence>
<dbReference type="Gene3D" id="3.90.180.10">
    <property type="entry name" value="Medium-chain alcohol dehydrogenases, catalytic domain"/>
    <property type="match status" value="1"/>
</dbReference>
<dbReference type="Proteomes" id="UP000596827">
    <property type="component" value="Unassembled WGS sequence"/>
</dbReference>
<proteinExistence type="predicted"/>
<dbReference type="InterPro" id="IPR011032">
    <property type="entry name" value="GroES-like_sf"/>
</dbReference>
<dbReference type="Gene3D" id="3.40.50.720">
    <property type="entry name" value="NAD(P)-binding Rossmann-like Domain"/>
    <property type="match status" value="1"/>
</dbReference>
<organism evidence="4 5">
    <name type="scientific">Ramlibacter albus</name>
    <dbReference type="NCBI Taxonomy" id="2079448"/>
    <lineage>
        <taxon>Bacteria</taxon>
        <taxon>Pseudomonadati</taxon>
        <taxon>Pseudomonadota</taxon>
        <taxon>Betaproteobacteria</taxon>
        <taxon>Burkholderiales</taxon>
        <taxon>Comamonadaceae</taxon>
        <taxon>Ramlibacter</taxon>
    </lineage>
</organism>
<dbReference type="PANTHER" id="PTHR48106:SF18">
    <property type="entry name" value="QUINONE OXIDOREDUCTASE PIG3"/>
    <property type="match status" value="1"/>
</dbReference>
<dbReference type="GO" id="GO:0016651">
    <property type="term" value="F:oxidoreductase activity, acting on NAD(P)H"/>
    <property type="evidence" value="ECO:0007669"/>
    <property type="project" value="TreeGrafter"/>
</dbReference>
<dbReference type="SUPFAM" id="SSF51735">
    <property type="entry name" value="NAD(P)-binding Rossmann-fold domains"/>
    <property type="match status" value="1"/>
</dbReference>
<dbReference type="RefSeq" id="WP_187079668.1">
    <property type="nucleotide sequence ID" value="NZ_JACORU010000001.1"/>
</dbReference>
<name>A0A923M4G1_9BURK</name>
<reference evidence="4" key="1">
    <citation type="submission" date="2020-08" db="EMBL/GenBank/DDBJ databases">
        <title>Ramlibacter sp. GTP1 16S ribosomal RNA gene genome sequencing and assembly.</title>
        <authorList>
            <person name="Kang M."/>
        </authorList>
    </citation>
    <scope>NUCLEOTIDE SEQUENCE</scope>
    <source>
        <strain evidence="4">GTP1</strain>
    </source>
</reference>
<keyword evidence="2" id="KW-0560">Oxidoreductase</keyword>
<keyword evidence="1" id="KW-0521">NADP</keyword>
<evidence type="ECO:0000256" key="1">
    <source>
        <dbReference type="ARBA" id="ARBA00022857"/>
    </source>
</evidence>
<protein>
    <submittedName>
        <fullName evidence="4">NADPH:quinone reductase</fullName>
    </submittedName>
</protein>